<dbReference type="GeneID" id="20087688"/>
<sequence>MRRIANPMENAAAGEREAKRTQIMRAILQKALDASVHKASLIDMSSPELEANGRQVILGIRQRIEAEIESLSAKYDLNSKFLELERLLEWHEKSQIGQEVGLTAPLEIAAAPQATPQQLMQKERMRLMMQEKARLQQQLQQVQDANATLQATMHDTESTCTSLLDDVQRDFNTLGAV</sequence>
<dbReference type="InterPro" id="IPR007128">
    <property type="entry name" value="PMF1/Nnf1"/>
</dbReference>
<dbReference type="GO" id="GO:0051301">
    <property type="term" value="P:cell division"/>
    <property type="evidence" value="ECO:0007669"/>
    <property type="project" value="UniProtKB-KW"/>
</dbReference>
<keyword evidence="4" id="KW-0132">Cell division</keyword>
<protein>
    <submittedName>
        <fullName evidence="11">Uncharacterized protein</fullName>
    </submittedName>
</protein>
<dbReference type="Pfam" id="PF03980">
    <property type="entry name" value="Nnf1"/>
    <property type="match status" value="1"/>
</dbReference>
<keyword evidence="7" id="KW-0539">Nucleus</keyword>
<keyword evidence="3" id="KW-0158">Chromosome</keyword>
<evidence type="ECO:0000256" key="8">
    <source>
        <dbReference type="ARBA" id="ARBA00023306"/>
    </source>
</evidence>
<proteinExistence type="predicted"/>
<dbReference type="AlphaFoldDB" id="A0A024TQT9"/>
<evidence type="ECO:0000256" key="7">
    <source>
        <dbReference type="ARBA" id="ARBA00023242"/>
    </source>
</evidence>
<dbReference type="RefSeq" id="XP_008875292.1">
    <property type="nucleotide sequence ID" value="XM_008877070.1"/>
</dbReference>
<evidence type="ECO:0000256" key="6">
    <source>
        <dbReference type="ARBA" id="ARBA00022838"/>
    </source>
</evidence>
<feature type="coiled-coil region" evidence="10">
    <location>
        <begin position="125"/>
        <end position="159"/>
    </location>
</feature>
<keyword evidence="10" id="KW-0175">Coiled coil</keyword>
<organism evidence="11">
    <name type="scientific">Aphanomyces invadans</name>
    <dbReference type="NCBI Taxonomy" id="157072"/>
    <lineage>
        <taxon>Eukaryota</taxon>
        <taxon>Sar</taxon>
        <taxon>Stramenopiles</taxon>
        <taxon>Oomycota</taxon>
        <taxon>Saprolegniomycetes</taxon>
        <taxon>Saprolegniales</taxon>
        <taxon>Verrucalvaceae</taxon>
        <taxon>Aphanomyces</taxon>
    </lineage>
</organism>
<keyword evidence="9" id="KW-0137">Centromere</keyword>
<evidence type="ECO:0000256" key="5">
    <source>
        <dbReference type="ARBA" id="ARBA00022776"/>
    </source>
</evidence>
<comment type="subcellular location">
    <subcellularLocation>
        <location evidence="2">Chromosome</location>
        <location evidence="2">Centromere</location>
        <location evidence="2">Kinetochore</location>
    </subcellularLocation>
    <subcellularLocation>
        <location evidence="1">Nucleus</location>
    </subcellularLocation>
</comment>
<keyword evidence="8" id="KW-0131">Cell cycle</keyword>
<dbReference type="VEuPathDB" id="FungiDB:H310_10638"/>
<evidence type="ECO:0000256" key="10">
    <source>
        <dbReference type="SAM" id="Coils"/>
    </source>
</evidence>
<dbReference type="GO" id="GO:0000444">
    <property type="term" value="C:MIS12/MIND type complex"/>
    <property type="evidence" value="ECO:0007669"/>
    <property type="project" value="InterPro"/>
</dbReference>
<accession>A0A024TQT9</accession>
<evidence type="ECO:0000256" key="1">
    <source>
        <dbReference type="ARBA" id="ARBA00004123"/>
    </source>
</evidence>
<evidence type="ECO:0000313" key="11">
    <source>
        <dbReference type="EMBL" id="ETV95981.1"/>
    </source>
</evidence>
<evidence type="ECO:0000256" key="2">
    <source>
        <dbReference type="ARBA" id="ARBA00004629"/>
    </source>
</evidence>
<gene>
    <name evidence="11" type="ORF">H310_10638</name>
</gene>
<reference evidence="11" key="1">
    <citation type="submission" date="2013-12" db="EMBL/GenBank/DDBJ databases">
        <title>The Genome Sequence of Aphanomyces invadans NJM9701.</title>
        <authorList>
            <consortium name="The Broad Institute Genomics Platform"/>
            <person name="Russ C."/>
            <person name="Tyler B."/>
            <person name="van West P."/>
            <person name="Dieguez-Uribeondo J."/>
            <person name="Young S.K."/>
            <person name="Zeng Q."/>
            <person name="Gargeya S."/>
            <person name="Fitzgerald M."/>
            <person name="Abouelleil A."/>
            <person name="Alvarado L."/>
            <person name="Chapman S.B."/>
            <person name="Gainer-Dewar J."/>
            <person name="Goldberg J."/>
            <person name="Griggs A."/>
            <person name="Gujja S."/>
            <person name="Hansen M."/>
            <person name="Howarth C."/>
            <person name="Imamovic A."/>
            <person name="Ireland A."/>
            <person name="Larimer J."/>
            <person name="McCowan C."/>
            <person name="Murphy C."/>
            <person name="Pearson M."/>
            <person name="Poon T.W."/>
            <person name="Priest M."/>
            <person name="Roberts A."/>
            <person name="Saif S."/>
            <person name="Shea T."/>
            <person name="Sykes S."/>
            <person name="Wortman J."/>
            <person name="Nusbaum C."/>
            <person name="Birren B."/>
        </authorList>
    </citation>
    <scope>NUCLEOTIDE SEQUENCE [LARGE SCALE GENOMIC DNA]</scope>
    <source>
        <strain evidence="11">NJM9701</strain>
    </source>
</reference>
<keyword evidence="5" id="KW-0498">Mitosis</keyword>
<evidence type="ECO:0000256" key="4">
    <source>
        <dbReference type="ARBA" id="ARBA00022618"/>
    </source>
</evidence>
<evidence type="ECO:0000256" key="3">
    <source>
        <dbReference type="ARBA" id="ARBA00022454"/>
    </source>
</evidence>
<keyword evidence="6" id="KW-0995">Kinetochore</keyword>
<evidence type="ECO:0000256" key="9">
    <source>
        <dbReference type="ARBA" id="ARBA00023328"/>
    </source>
</evidence>
<dbReference type="GO" id="GO:0005634">
    <property type="term" value="C:nucleus"/>
    <property type="evidence" value="ECO:0007669"/>
    <property type="project" value="UniProtKB-SubCell"/>
</dbReference>
<dbReference type="OrthoDB" id="61067at2759"/>
<name>A0A024TQT9_9STRA</name>
<dbReference type="eggNOG" id="ENOG502SWPH">
    <property type="taxonomic scope" value="Eukaryota"/>
</dbReference>
<dbReference type="EMBL" id="KI913978">
    <property type="protein sequence ID" value="ETV95981.1"/>
    <property type="molecule type" value="Genomic_DNA"/>
</dbReference>